<evidence type="ECO:0000313" key="2">
    <source>
        <dbReference type="EMBL" id="GER41709.1"/>
    </source>
</evidence>
<accession>A0A5A7Q8X4</accession>
<evidence type="ECO:0000256" key="1">
    <source>
        <dbReference type="SAM" id="MobiDB-lite"/>
    </source>
</evidence>
<proteinExistence type="predicted"/>
<dbReference type="Proteomes" id="UP000325081">
    <property type="component" value="Unassembled WGS sequence"/>
</dbReference>
<comment type="caution">
    <text evidence="2">The sequence shown here is derived from an EMBL/GenBank/DDBJ whole genome shotgun (WGS) entry which is preliminary data.</text>
</comment>
<reference evidence="3" key="1">
    <citation type="journal article" date="2019" name="Curr. Biol.">
        <title>Genome Sequence of Striga asiatica Provides Insight into the Evolution of Plant Parasitism.</title>
        <authorList>
            <person name="Yoshida S."/>
            <person name="Kim S."/>
            <person name="Wafula E.K."/>
            <person name="Tanskanen J."/>
            <person name="Kim Y.M."/>
            <person name="Honaas L."/>
            <person name="Yang Z."/>
            <person name="Spallek T."/>
            <person name="Conn C.E."/>
            <person name="Ichihashi Y."/>
            <person name="Cheong K."/>
            <person name="Cui S."/>
            <person name="Der J.P."/>
            <person name="Gundlach H."/>
            <person name="Jiao Y."/>
            <person name="Hori C."/>
            <person name="Ishida J.K."/>
            <person name="Kasahara H."/>
            <person name="Kiba T."/>
            <person name="Kim M.S."/>
            <person name="Koo N."/>
            <person name="Laohavisit A."/>
            <person name="Lee Y.H."/>
            <person name="Lumba S."/>
            <person name="McCourt P."/>
            <person name="Mortimer J.C."/>
            <person name="Mutuku J.M."/>
            <person name="Nomura T."/>
            <person name="Sasaki-Sekimoto Y."/>
            <person name="Seto Y."/>
            <person name="Wang Y."/>
            <person name="Wakatake T."/>
            <person name="Sakakibara H."/>
            <person name="Demura T."/>
            <person name="Yamaguchi S."/>
            <person name="Yoneyama K."/>
            <person name="Manabe R.I."/>
            <person name="Nelson D.C."/>
            <person name="Schulman A.H."/>
            <person name="Timko M.P."/>
            <person name="dePamphilis C.W."/>
            <person name="Choi D."/>
            <person name="Shirasu K."/>
        </authorList>
    </citation>
    <scope>NUCLEOTIDE SEQUENCE [LARGE SCALE GENOMIC DNA]</scope>
    <source>
        <strain evidence="3">cv. UVA1</strain>
    </source>
</reference>
<dbReference type="AlphaFoldDB" id="A0A5A7Q8X4"/>
<sequence length="140" mass="15859">MTMWKLIPIPILCSNVMPLGFFVHFRKIDYAHEHRYCDEGRQAGGGYTEPPADVAPEGGTLLHEQGTDLGHHRARDESHDQNRDHAEHLLRLLDLSDGAERPRVGGARAHARFVEELQRVRGFDSVFPFLLVKLGIELVE</sequence>
<evidence type="ECO:0000313" key="3">
    <source>
        <dbReference type="Proteomes" id="UP000325081"/>
    </source>
</evidence>
<gene>
    <name evidence="2" type="ORF">STAS_18428</name>
</gene>
<feature type="region of interest" description="Disordered" evidence="1">
    <location>
        <begin position="42"/>
        <end position="82"/>
    </location>
</feature>
<feature type="compositionally biased region" description="Basic and acidic residues" evidence="1">
    <location>
        <begin position="65"/>
        <end position="82"/>
    </location>
</feature>
<name>A0A5A7Q8X4_STRAF</name>
<keyword evidence="3" id="KW-1185">Reference proteome</keyword>
<feature type="non-terminal residue" evidence="2">
    <location>
        <position position="140"/>
    </location>
</feature>
<dbReference type="EMBL" id="BKCP01006183">
    <property type="protein sequence ID" value="GER41709.1"/>
    <property type="molecule type" value="Genomic_DNA"/>
</dbReference>
<protein>
    <submittedName>
        <fullName evidence="2">TGACG motif-binding factor 6</fullName>
    </submittedName>
</protein>
<organism evidence="2 3">
    <name type="scientific">Striga asiatica</name>
    <name type="common">Asiatic witchweed</name>
    <name type="synonym">Buchnera asiatica</name>
    <dbReference type="NCBI Taxonomy" id="4170"/>
    <lineage>
        <taxon>Eukaryota</taxon>
        <taxon>Viridiplantae</taxon>
        <taxon>Streptophyta</taxon>
        <taxon>Embryophyta</taxon>
        <taxon>Tracheophyta</taxon>
        <taxon>Spermatophyta</taxon>
        <taxon>Magnoliopsida</taxon>
        <taxon>eudicotyledons</taxon>
        <taxon>Gunneridae</taxon>
        <taxon>Pentapetalae</taxon>
        <taxon>asterids</taxon>
        <taxon>lamiids</taxon>
        <taxon>Lamiales</taxon>
        <taxon>Orobanchaceae</taxon>
        <taxon>Buchnereae</taxon>
        <taxon>Striga</taxon>
    </lineage>
</organism>